<dbReference type="NCBIfam" id="NF000955">
    <property type="entry name" value="PRK00099.1-1"/>
    <property type="match status" value="1"/>
</dbReference>
<dbReference type="PANTHER" id="PTHR11560">
    <property type="entry name" value="39S RIBOSOMAL PROTEIN L10, MITOCHONDRIAL"/>
    <property type="match status" value="1"/>
</dbReference>
<comment type="function">
    <text evidence="1 6">Forms part of the ribosomal stalk, playing a central role in the interaction of the ribosome with GTP-bound translation factors.</text>
</comment>
<dbReference type="EMBL" id="SJPK01000012">
    <property type="protein sequence ID" value="TWT56481.1"/>
    <property type="molecule type" value="Genomic_DNA"/>
</dbReference>
<evidence type="ECO:0000313" key="8">
    <source>
        <dbReference type="EMBL" id="TWT56481.1"/>
    </source>
</evidence>
<evidence type="ECO:0000256" key="2">
    <source>
        <dbReference type="ARBA" id="ARBA00008889"/>
    </source>
</evidence>
<dbReference type="RefSeq" id="WP_146392903.1">
    <property type="nucleotide sequence ID" value="NZ_SJPK01000012.1"/>
</dbReference>
<comment type="subunit">
    <text evidence="6">Part of the ribosomal stalk of the 50S ribosomal subunit. The N-terminus interacts with L11 and the large rRNA to form the base of the stalk. The C-terminus forms an elongated spine to which L12 dimers bind in a sequential fashion forming a multimeric L10(L12)X complex.</text>
</comment>
<keyword evidence="4 6" id="KW-0687">Ribonucleoprotein</keyword>
<comment type="caution">
    <text evidence="8">The sequence shown here is derived from an EMBL/GenBank/DDBJ whole genome shotgun (WGS) entry which is preliminary data.</text>
</comment>
<keyword evidence="6" id="KW-0699">rRNA-binding</keyword>
<dbReference type="Proteomes" id="UP000318053">
    <property type="component" value="Unassembled WGS sequence"/>
</dbReference>
<evidence type="ECO:0000256" key="7">
    <source>
        <dbReference type="SAM" id="MobiDB-lite"/>
    </source>
</evidence>
<dbReference type="CDD" id="cd05797">
    <property type="entry name" value="Ribosomal_L10"/>
    <property type="match status" value="1"/>
</dbReference>
<dbReference type="OrthoDB" id="278380at2"/>
<dbReference type="HAMAP" id="MF_00362">
    <property type="entry name" value="Ribosomal_uL10"/>
    <property type="match status" value="1"/>
</dbReference>
<name>A0A5C5X2K2_9BACT</name>
<dbReference type="Pfam" id="PF00466">
    <property type="entry name" value="Ribosomal_L10"/>
    <property type="match status" value="1"/>
</dbReference>
<protein>
    <recommendedName>
        <fullName evidence="5 6">Large ribosomal subunit protein uL10</fullName>
    </recommendedName>
</protein>
<organism evidence="8 9">
    <name type="scientific">Allorhodopirellula solitaria</name>
    <dbReference type="NCBI Taxonomy" id="2527987"/>
    <lineage>
        <taxon>Bacteria</taxon>
        <taxon>Pseudomonadati</taxon>
        <taxon>Planctomycetota</taxon>
        <taxon>Planctomycetia</taxon>
        <taxon>Pirellulales</taxon>
        <taxon>Pirellulaceae</taxon>
        <taxon>Allorhodopirellula</taxon>
    </lineage>
</organism>
<dbReference type="InterPro" id="IPR043141">
    <property type="entry name" value="Ribosomal_uL10-like_sf"/>
</dbReference>
<evidence type="ECO:0000256" key="3">
    <source>
        <dbReference type="ARBA" id="ARBA00022980"/>
    </source>
</evidence>
<dbReference type="InterPro" id="IPR022973">
    <property type="entry name" value="Ribosomal_uL10_bac"/>
</dbReference>
<dbReference type="GO" id="GO:0006412">
    <property type="term" value="P:translation"/>
    <property type="evidence" value="ECO:0007669"/>
    <property type="project" value="UniProtKB-UniRule"/>
</dbReference>
<evidence type="ECO:0000313" key="9">
    <source>
        <dbReference type="Proteomes" id="UP000318053"/>
    </source>
</evidence>
<evidence type="ECO:0000256" key="6">
    <source>
        <dbReference type="HAMAP-Rule" id="MF_00362"/>
    </source>
</evidence>
<dbReference type="InterPro" id="IPR001790">
    <property type="entry name" value="Ribosomal_uL10"/>
</dbReference>
<dbReference type="SUPFAM" id="SSF160369">
    <property type="entry name" value="Ribosomal protein L10-like"/>
    <property type="match status" value="1"/>
</dbReference>
<gene>
    <name evidence="6 8" type="primary">rplJ</name>
    <name evidence="8" type="ORF">CA85_40110</name>
</gene>
<evidence type="ECO:0000256" key="5">
    <source>
        <dbReference type="ARBA" id="ARBA00035202"/>
    </source>
</evidence>
<dbReference type="GO" id="GO:0070180">
    <property type="term" value="F:large ribosomal subunit rRNA binding"/>
    <property type="evidence" value="ECO:0007669"/>
    <property type="project" value="UniProtKB-UniRule"/>
</dbReference>
<sequence>MSKYVKELVTRDLKRRFDGVSDAVLVSYTGMDANTTNELRGELSEKNIQMMVVKNSLARRATEGSSLSPAFDDTRGQVAVMWGADDFVSLVKEVVRLDKDSEKYEEFTATGGVMDGERLDSEGVKAISKWPSREEQVSMLVGQILSPGANLSGALLGPGRTLNSQIKSKGEGDES</sequence>
<feature type="region of interest" description="Disordered" evidence="7">
    <location>
        <begin position="156"/>
        <end position="175"/>
    </location>
</feature>
<keyword evidence="3 6" id="KW-0689">Ribosomal protein</keyword>
<accession>A0A5C5X2K2</accession>
<dbReference type="InterPro" id="IPR047865">
    <property type="entry name" value="Ribosomal_uL10_bac_type"/>
</dbReference>
<keyword evidence="6" id="KW-0694">RNA-binding</keyword>
<proteinExistence type="inferred from homology"/>
<dbReference type="AlphaFoldDB" id="A0A5C5X2K2"/>
<keyword evidence="9" id="KW-1185">Reference proteome</keyword>
<dbReference type="GO" id="GO:1990904">
    <property type="term" value="C:ribonucleoprotein complex"/>
    <property type="evidence" value="ECO:0007669"/>
    <property type="project" value="UniProtKB-KW"/>
</dbReference>
<evidence type="ECO:0000256" key="4">
    <source>
        <dbReference type="ARBA" id="ARBA00023274"/>
    </source>
</evidence>
<dbReference type="GO" id="GO:0005840">
    <property type="term" value="C:ribosome"/>
    <property type="evidence" value="ECO:0007669"/>
    <property type="project" value="UniProtKB-KW"/>
</dbReference>
<evidence type="ECO:0000256" key="1">
    <source>
        <dbReference type="ARBA" id="ARBA00002633"/>
    </source>
</evidence>
<comment type="similarity">
    <text evidence="2 6">Belongs to the universal ribosomal protein uL10 family.</text>
</comment>
<dbReference type="Gene3D" id="3.30.70.1730">
    <property type="match status" value="1"/>
</dbReference>
<reference evidence="8 9" key="1">
    <citation type="submission" date="2019-02" db="EMBL/GenBank/DDBJ databases">
        <title>Deep-cultivation of Planctomycetes and their phenomic and genomic characterization uncovers novel biology.</title>
        <authorList>
            <person name="Wiegand S."/>
            <person name="Jogler M."/>
            <person name="Boedeker C."/>
            <person name="Pinto D."/>
            <person name="Vollmers J."/>
            <person name="Rivas-Marin E."/>
            <person name="Kohn T."/>
            <person name="Peeters S.H."/>
            <person name="Heuer A."/>
            <person name="Rast P."/>
            <person name="Oberbeckmann S."/>
            <person name="Bunk B."/>
            <person name="Jeske O."/>
            <person name="Meyerdierks A."/>
            <person name="Storesund J.E."/>
            <person name="Kallscheuer N."/>
            <person name="Luecker S."/>
            <person name="Lage O.M."/>
            <person name="Pohl T."/>
            <person name="Merkel B.J."/>
            <person name="Hornburger P."/>
            <person name="Mueller R.-W."/>
            <person name="Bruemmer F."/>
            <person name="Labrenz M."/>
            <person name="Spormann A.M."/>
            <person name="Op Den Camp H."/>
            <person name="Overmann J."/>
            <person name="Amann R."/>
            <person name="Jetten M.S.M."/>
            <person name="Mascher T."/>
            <person name="Medema M.H."/>
            <person name="Devos D.P."/>
            <person name="Kaster A.-K."/>
            <person name="Ovreas L."/>
            <person name="Rohde M."/>
            <person name="Galperin M.Y."/>
            <person name="Jogler C."/>
        </authorList>
    </citation>
    <scope>NUCLEOTIDE SEQUENCE [LARGE SCALE GENOMIC DNA]</scope>
    <source>
        <strain evidence="8 9">CA85</strain>
    </source>
</reference>